<dbReference type="InterPro" id="IPR020084">
    <property type="entry name" value="NUDIX_hydrolase_CS"/>
</dbReference>
<evidence type="ECO:0000259" key="3">
    <source>
        <dbReference type="PROSITE" id="PS51462"/>
    </source>
</evidence>
<feature type="domain" description="Nudix hydrolase" evidence="3">
    <location>
        <begin position="8"/>
        <end position="141"/>
    </location>
</feature>
<comment type="caution">
    <text evidence="4">The sequence shown here is derived from an EMBL/GenBank/DDBJ whole genome shotgun (WGS) entry which is preliminary data.</text>
</comment>
<dbReference type="Proteomes" id="UP000572817">
    <property type="component" value="Unassembled WGS sequence"/>
</dbReference>
<dbReference type="OrthoDB" id="447842at2759"/>
<dbReference type="PANTHER" id="PTHR16099:SF5">
    <property type="entry name" value="NUCLEOTIDE TRIPHOSPHATE DIPHOSPHATASE NUDT15"/>
    <property type="match status" value="1"/>
</dbReference>
<dbReference type="PRINTS" id="PR00502">
    <property type="entry name" value="NUDIXFAMILY"/>
</dbReference>
<dbReference type="Gene3D" id="3.90.79.10">
    <property type="entry name" value="Nucleoside Triphosphate Pyrophosphohydrolase"/>
    <property type="match status" value="1"/>
</dbReference>
<name>A0A8H4ILE1_9PEZI</name>
<dbReference type="PROSITE" id="PS51462">
    <property type="entry name" value="NUDIX"/>
    <property type="match status" value="1"/>
</dbReference>
<accession>A0A8H4ILE1</accession>
<dbReference type="SUPFAM" id="SSF55811">
    <property type="entry name" value="Nudix"/>
    <property type="match status" value="1"/>
</dbReference>
<dbReference type="GO" id="GO:0005829">
    <property type="term" value="C:cytosol"/>
    <property type="evidence" value="ECO:0007669"/>
    <property type="project" value="TreeGrafter"/>
</dbReference>
<evidence type="ECO:0000313" key="5">
    <source>
        <dbReference type="Proteomes" id="UP000572817"/>
    </source>
</evidence>
<dbReference type="GO" id="GO:0006203">
    <property type="term" value="P:dGTP catabolic process"/>
    <property type="evidence" value="ECO:0007669"/>
    <property type="project" value="TreeGrafter"/>
</dbReference>
<dbReference type="GO" id="GO:0035539">
    <property type="term" value="F:8-oxo-7,8-dihydrodeoxyguanosine triphosphate pyrophosphatase activity"/>
    <property type="evidence" value="ECO:0007669"/>
    <property type="project" value="TreeGrafter"/>
</dbReference>
<dbReference type="PANTHER" id="PTHR16099">
    <property type="entry name" value="8-OXO-DGTP DIPHOSPHATES NUDT15"/>
    <property type="match status" value="1"/>
</dbReference>
<dbReference type="InterPro" id="IPR020476">
    <property type="entry name" value="Nudix_hydrolase"/>
</dbReference>
<keyword evidence="5" id="KW-1185">Reference proteome</keyword>
<evidence type="ECO:0000256" key="1">
    <source>
        <dbReference type="ARBA" id="ARBA00022801"/>
    </source>
</evidence>
<dbReference type="Pfam" id="PF00293">
    <property type="entry name" value="NUDIX"/>
    <property type="match status" value="1"/>
</dbReference>
<dbReference type="PROSITE" id="PS00893">
    <property type="entry name" value="NUDIX_BOX"/>
    <property type="match status" value="1"/>
</dbReference>
<dbReference type="AlphaFoldDB" id="A0A8H4ILE1"/>
<dbReference type="FunFam" id="3.90.79.10:FF:000060">
    <property type="entry name" value="Nudix hydrolase 1"/>
    <property type="match status" value="1"/>
</dbReference>
<comment type="similarity">
    <text evidence="2">Belongs to the Nudix hydrolase family.</text>
</comment>
<proteinExistence type="inferred from homology"/>
<sequence length="159" mass="17815">MSPPARRLPKIGVGVFVLNDQGQFIIGQRKGSHGSGTWALPGGHLEFGETFETCATRETLEETGLEVADVRFFTATNNIMTDDDAHYVTIFMTAKISGEKTEPELVEPEKCEGWRWISWEELRTWAENYKAGHKDAPKLFLPLLDIFAHRPGLSPLQNA</sequence>
<dbReference type="CDD" id="cd04678">
    <property type="entry name" value="NUDIX_MTH2_Nudt15"/>
    <property type="match status" value="1"/>
</dbReference>
<reference evidence="4" key="1">
    <citation type="submission" date="2020-04" db="EMBL/GenBank/DDBJ databases">
        <title>Genome Assembly and Annotation of Botryosphaeria dothidea sdau 11-99, a Latent Pathogen of Apple Fruit Ring Rot in China.</title>
        <authorList>
            <person name="Yu C."/>
            <person name="Diao Y."/>
            <person name="Lu Q."/>
            <person name="Zhao J."/>
            <person name="Cui S."/>
            <person name="Peng C."/>
            <person name="He B."/>
            <person name="Liu H."/>
        </authorList>
    </citation>
    <scope>NUCLEOTIDE SEQUENCE [LARGE SCALE GENOMIC DNA]</scope>
    <source>
        <strain evidence="4">Sdau11-99</strain>
    </source>
</reference>
<evidence type="ECO:0000256" key="2">
    <source>
        <dbReference type="RuleBase" id="RU003476"/>
    </source>
</evidence>
<organism evidence="4 5">
    <name type="scientific">Botryosphaeria dothidea</name>
    <dbReference type="NCBI Taxonomy" id="55169"/>
    <lineage>
        <taxon>Eukaryota</taxon>
        <taxon>Fungi</taxon>
        <taxon>Dikarya</taxon>
        <taxon>Ascomycota</taxon>
        <taxon>Pezizomycotina</taxon>
        <taxon>Dothideomycetes</taxon>
        <taxon>Dothideomycetes incertae sedis</taxon>
        <taxon>Botryosphaeriales</taxon>
        <taxon>Botryosphaeriaceae</taxon>
        <taxon>Botryosphaeria</taxon>
    </lineage>
</organism>
<protein>
    <submittedName>
        <fullName evidence="4">Nudix protein</fullName>
    </submittedName>
</protein>
<dbReference type="InterPro" id="IPR015797">
    <property type="entry name" value="NUDIX_hydrolase-like_dom_sf"/>
</dbReference>
<dbReference type="EMBL" id="WWBZ02000062">
    <property type="protein sequence ID" value="KAF4303225.1"/>
    <property type="molecule type" value="Genomic_DNA"/>
</dbReference>
<keyword evidence="1 2" id="KW-0378">Hydrolase</keyword>
<dbReference type="InterPro" id="IPR000086">
    <property type="entry name" value="NUDIX_hydrolase_dom"/>
</dbReference>
<gene>
    <name evidence="4" type="ORF">GTA08_BOTSDO08731</name>
</gene>
<evidence type="ECO:0000313" key="4">
    <source>
        <dbReference type="EMBL" id="KAF4303225.1"/>
    </source>
</evidence>